<comment type="caution">
    <text evidence="2">The sequence shown here is derived from an EMBL/GenBank/DDBJ whole genome shotgun (WGS) entry which is preliminary data.</text>
</comment>
<keyword evidence="3" id="KW-1185">Reference proteome</keyword>
<dbReference type="SUPFAM" id="SSF140566">
    <property type="entry name" value="FlgN-like"/>
    <property type="match status" value="1"/>
</dbReference>
<proteinExistence type="predicted"/>
<dbReference type="InterPro" id="IPR007809">
    <property type="entry name" value="FlgN-like"/>
</dbReference>
<sequence>MFNIDLDKLISILKSEYELYQNIYNLAKTKKEVIINRDIDQLREIVKKEETYLTKTAKLEEKRIEICKENSLTEILKTVNAPYRTELNLIRDNLVTLFEDLKNINSLNKELLDISLNLNNMTMAFLNSNNRRLTYGKKGMVSSNKDQHKLINHKA</sequence>
<reference evidence="2 3" key="2">
    <citation type="submission" date="2016-08" db="EMBL/GenBank/DDBJ databases">
        <title>Orenia metallireducens sp. nov. strain Z6, a Novel Metal-reducing Firmicute from the Deep Subsurface.</title>
        <authorList>
            <person name="Maxim B.I."/>
            <person name="Kenneth K."/>
            <person name="Flynn T.M."/>
            <person name="Oloughlin E.J."/>
            <person name="Locke R.A."/>
            <person name="Weber J.R."/>
            <person name="Egan S.M."/>
            <person name="Mackie R.I."/>
            <person name="Cann I.K."/>
        </authorList>
    </citation>
    <scope>NUCLEOTIDE SEQUENCE [LARGE SCALE GENOMIC DNA]</scope>
    <source>
        <strain evidence="2 3">Z6</strain>
    </source>
</reference>
<protein>
    <recommendedName>
        <fullName evidence="4">FlgN protein</fullName>
    </recommendedName>
</protein>
<dbReference type="Pfam" id="PF05130">
    <property type="entry name" value="FlgN"/>
    <property type="match status" value="1"/>
</dbReference>
<organism evidence="2 3">
    <name type="scientific">Orenia metallireducens</name>
    <dbReference type="NCBI Taxonomy" id="1413210"/>
    <lineage>
        <taxon>Bacteria</taxon>
        <taxon>Bacillati</taxon>
        <taxon>Bacillota</taxon>
        <taxon>Clostridia</taxon>
        <taxon>Halanaerobiales</taxon>
        <taxon>Halobacteroidaceae</taxon>
        <taxon>Orenia</taxon>
    </lineage>
</organism>
<dbReference type="InterPro" id="IPR036679">
    <property type="entry name" value="FlgN-like_sf"/>
</dbReference>
<keyword evidence="1" id="KW-1005">Bacterial flagellum biogenesis</keyword>
<reference evidence="3" key="1">
    <citation type="submission" date="2016-07" db="EMBL/GenBank/DDBJ databases">
        <authorList>
            <person name="Florea S."/>
            <person name="Webb J.S."/>
            <person name="Jaromczyk J."/>
            <person name="Schardl C.L."/>
        </authorList>
    </citation>
    <scope>NUCLEOTIDE SEQUENCE [LARGE SCALE GENOMIC DNA]</scope>
    <source>
        <strain evidence="3">Z6</strain>
    </source>
</reference>
<evidence type="ECO:0000313" key="2">
    <source>
        <dbReference type="EMBL" id="OCL27642.1"/>
    </source>
</evidence>
<dbReference type="EMBL" id="LWDV01000007">
    <property type="protein sequence ID" value="OCL27642.1"/>
    <property type="molecule type" value="Genomic_DNA"/>
</dbReference>
<evidence type="ECO:0008006" key="4">
    <source>
        <dbReference type="Google" id="ProtNLM"/>
    </source>
</evidence>
<dbReference type="GO" id="GO:0044780">
    <property type="term" value="P:bacterial-type flagellum assembly"/>
    <property type="evidence" value="ECO:0007669"/>
    <property type="project" value="InterPro"/>
</dbReference>
<dbReference type="Gene3D" id="1.20.58.300">
    <property type="entry name" value="FlgN-like"/>
    <property type="match status" value="1"/>
</dbReference>
<gene>
    <name evidence="2" type="ORF">U472_03575</name>
</gene>
<accession>A0A1C0AB89</accession>
<evidence type="ECO:0000256" key="1">
    <source>
        <dbReference type="ARBA" id="ARBA00022795"/>
    </source>
</evidence>
<dbReference type="Proteomes" id="UP000093514">
    <property type="component" value="Unassembled WGS sequence"/>
</dbReference>
<dbReference type="AlphaFoldDB" id="A0A1C0AB89"/>
<name>A0A1C0AB89_9FIRM</name>
<dbReference type="RefSeq" id="WP_068715586.1">
    <property type="nucleotide sequence ID" value="NZ_LWDV01000007.1"/>
</dbReference>
<evidence type="ECO:0000313" key="3">
    <source>
        <dbReference type="Proteomes" id="UP000093514"/>
    </source>
</evidence>